<accession>A0A0F9AZE2</accession>
<dbReference type="EMBL" id="LAZR01052072">
    <property type="protein sequence ID" value="KKK83764.1"/>
    <property type="molecule type" value="Genomic_DNA"/>
</dbReference>
<gene>
    <name evidence="1" type="ORF">LCGC14_2790100</name>
</gene>
<dbReference type="AlphaFoldDB" id="A0A0F9AZE2"/>
<name>A0A0F9AZE2_9ZZZZ</name>
<evidence type="ECO:0000313" key="1">
    <source>
        <dbReference type="EMBL" id="KKK83764.1"/>
    </source>
</evidence>
<proteinExistence type="predicted"/>
<organism evidence="1">
    <name type="scientific">marine sediment metagenome</name>
    <dbReference type="NCBI Taxonomy" id="412755"/>
    <lineage>
        <taxon>unclassified sequences</taxon>
        <taxon>metagenomes</taxon>
        <taxon>ecological metagenomes</taxon>
    </lineage>
</organism>
<reference evidence="1" key="1">
    <citation type="journal article" date="2015" name="Nature">
        <title>Complex archaea that bridge the gap between prokaryotes and eukaryotes.</title>
        <authorList>
            <person name="Spang A."/>
            <person name="Saw J.H."/>
            <person name="Jorgensen S.L."/>
            <person name="Zaremba-Niedzwiedzka K."/>
            <person name="Martijn J."/>
            <person name="Lind A.E."/>
            <person name="van Eijk R."/>
            <person name="Schleper C."/>
            <person name="Guy L."/>
            <person name="Ettema T.J."/>
        </authorList>
    </citation>
    <scope>NUCLEOTIDE SEQUENCE</scope>
</reference>
<feature type="non-terminal residue" evidence="1">
    <location>
        <position position="84"/>
    </location>
</feature>
<comment type="caution">
    <text evidence="1">The sequence shown here is derived from an EMBL/GenBank/DDBJ whole genome shotgun (WGS) entry which is preliminary data.</text>
</comment>
<sequence>MRIAFDAVKSGLRQSDFDRFVDLARKSFGPFGDHVVYGLRVVALVDGNDLDGRVLVRHRLACADRCIGGGCTSGGAPVTTRGWS</sequence>
<protein>
    <submittedName>
        <fullName evidence="1">Uncharacterized protein</fullName>
    </submittedName>
</protein>